<feature type="signal peptide" evidence="1">
    <location>
        <begin position="1"/>
        <end position="20"/>
    </location>
</feature>
<organism evidence="2 3">
    <name type="scientific">Parapedobacter deserti</name>
    <dbReference type="NCBI Taxonomy" id="1912957"/>
    <lineage>
        <taxon>Bacteria</taxon>
        <taxon>Pseudomonadati</taxon>
        <taxon>Bacteroidota</taxon>
        <taxon>Sphingobacteriia</taxon>
        <taxon>Sphingobacteriales</taxon>
        <taxon>Sphingobacteriaceae</taxon>
        <taxon>Parapedobacter</taxon>
    </lineage>
</organism>
<evidence type="ECO:0000256" key="1">
    <source>
        <dbReference type="SAM" id="SignalP"/>
    </source>
</evidence>
<dbReference type="Proteomes" id="UP001595526">
    <property type="component" value="Unassembled WGS sequence"/>
</dbReference>
<feature type="non-terminal residue" evidence="2">
    <location>
        <position position="357"/>
    </location>
</feature>
<dbReference type="RefSeq" id="WP_379026563.1">
    <property type="nucleotide sequence ID" value="NZ_JBHRTA010000062.1"/>
</dbReference>
<dbReference type="EMBL" id="JBHRTA010000062">
    <property type="protein sequence ID" value="MFC3200205.1"/>
    <property type="molecule type" value="Genomic_DNA"/>
</dbReference>
<keyword evidence="1" id="KW-0732">Signal</keyword>
<name>A0ABV7JQ22_9SPHI</name>
<proteinExistence type="predicted"/>
<dbReference type="InterPro" id="IPR036322">
    <property type="entry name" value="WD40_repeat_dom_sf"/>
</dbReference>
<keyword evidence="3" id="KW-1185">Reference proteome</keyword>
<evidence type="ECO:0000313" key="3">
    <source>
        <dbReference type="Proteomes" id="UP001595526"/>
    </source>
</evidence>
<evidence type="ECO:0000313" key="2">
    <source>
        <dbReference type="EMBL" id="MFC3200205.1"/>
    </source>
</evidence>
<feature type="chain" id="PRO_5045219563" description="YD repeat-containing protein" evidence="1">
    <location>
        <begin position="21"/>
        <end position="357"/>
    </location>
</feature>
<protein>
    <recommendedName>
        <fullName evidence="4">YD repeat-containing protein</fullName>
    </recommendedName>
</protein>
<dbReference type="SUPFAM" id="SSF50978">
    <property type="entry name" value="WD40 repeat-like"/>
    <property type="match status" value="1"/>
</dbReference>
<gene>
    <name evidence="2" type="ORF">ACFOET_21465</name>
</gene>
<reference evidence="3" key="1">
    <citation type="journal article" date="2019" name="Int. J. Syst. Evol. Microbiol.">
        <title>The Global Catalogue of Microorganisms (GCM) 10K type strain sequencing project: providing services to taxonomists for standard genome sequencing and annotation.</title>
        <authorList>
            <consortium name="The Broad Institute Genomics Platform"/>
            <consortium name="The Broad Institute Genome Sequencing Center for Infectious Disease"/>
            <person name="Wu L."/>
            <person name="Ma J."/>
        </authorList>
    </citation>
    <scope>NUCLEOTIDE SEQUENCE [LARGE SCALE GENOMIC DNA]</scope>
    <source>
        <strain evidence="3">KCTC 52416</strain>
    </source>
</reference>
<accession>A0ABV7JQ22</accession>
<evidence type="ECO:0008006" key="4">
    <source>
        <dbReference type="Google" id="ProtNLM"/>
    </source>
</evidence>
<comment type="caution">
    <text evidence="2">The sequence shown here is derived from an EMBL/GenBank/DDBJ whole genome shotgun (WGS) entry which is preliminary data.</text>
</comment>
<sequence length="357" mass="39243">MKNRLLLALIFVIVSSSTLAQQKVRDNTISGAVLPNKDALLELESSNRGLLHTRVQLVRTDDAAPLSQHRVGMMVYNTAAANDVKPGIYYNDGSRWVLVAKGEDVIPINYNSATYELTYIDASGETQIINLEEVVKAVETVTKLAYDNTAHKIEYTDEDGVAHVFDLNSGTLTYDDQTNVLNYTGGDGTAVNIPLNNTELSYDFLSGTLRYVNTLGQLGELDLSNIVGQLETVTTLSYDRGTHELTYVDEDRITHTFNLDVGRLTYSHPTNTLTYTAEDGTVLTIPLNETGLQYDPANGVLAYTNSLGQMQTVDLRAMVKALETLTSIALNPDNTNIDYVDENGLTTQLDMTAIVRN</sequence>